<dbReference type="RefSeq" id="WP_304121253.1">
    <property type="nucleotide sequence ID" value="NZ_DYZA01000068.1"/>
</dbReference>
<evidence type="ECO:0000313" key="1">
    <source>
        <dbReference type="EMBL" id="HJD96736.1"/>
    </source>
</evidence>
<protein>
    <submittedName>
        <fullName evidence="1">Uncharacterized protein</fullName>
    </submittedName>
</protein>
<dbReference type="EMBL" id="DYZA01000068">
    <property type="protein sequence ID" value="HJD96736.1"/>
    <property type="molecule type" value="Genomic_DNA"/>
</dbReference>
<accession>A0A921AVK3</accession>
<dbReference type="AlphaFoldDB" id="A0A921AVK3"/>
<reference evidence="1" key="2">
    <citation type="submission" date="2021-09" db="EMBL/GenBank/DDBJ databases">
        <authorList>
            <person name="Gilroy R."/>
        </authorList>
    </citation>
    <scope>NUCLEOTIDE SEQUENCE</scope>
    <source>
        <strain evidence="1">ChiGjej2B2-19336</strain>
    </source>
</reference>
<reference evidence="1" key="1">
    <citation type="journal article" date="2021" name="PeerJ">
        <title>Extensive microbial diversity within the chicken gut microbiome revealed by metagenomics and culture.</title>
        <authorList>
            <person name="Gilroy R."/>
            <person name="Ravi A."/>
            <person name="Getino M."/>
            <person name="Pursley I."/>
            <person name="Horton D.L."/>
            <person name="Alikhan N.F."/>
            <person name="Baker D."/>
            <person name="Gharbi K."/>
            <person name="Hall N."/>
            <person name="Watson M."/>
            <person name="Adriaenssens E.M."/>
            <person name="Foster-Nyarko E."/>
            <person name="Jarju S."/>
            <person name="Secka A."/>
            <person name="Antonio M."/>
            <person name="Oren A."/>
            <person name="Chaudhuri R.R."/>
            <person name="La Ragione R."/>
            <person name="Hildebrand F."/>
            <person name="Pallen M.J."/>
        </authorList>
    </citation>
    <scope>NUCLEOTIDE SEQUENCE</scope>
    <source>
        <strain evidence="1">ChiGjej2B2-19336</strain>
    </source>
</reference>
<dbReference type="Proteomes" id="UP000698963">
    <property type="component" value="Unassembled WGS sequence"/>
</dbReference>
<sequence length="248" mass="28540">MAFNGWENVKEGEEFSAEEIAAFYGTLGPYSLLGPLRRSLWGRYPLTAQAVAFDGVEGMFQPRERVRLFLREEEDGYNFTVFPEHLFEKEGSLRPFIGMAEEKAVQSSSPSWNEKWTDMFCARDYCLPFCDSLMKLEPPYTEEQMEGLYRSFADEYAEHEGRCAMISGLYRTGAERFSAFCFALAREGLETPDGSRYFAPWDVVLLFFEMKEGGSFGAVATVPLRFVNFYAPEKLKAFAEELEKQWKE</sequence>
<proteinExistence type="predicted"/>
<organism evidence="1 2">
    <name type="scientific">Mailhella massiliensis</name>
    <dbReference type="NCBI Taxonomy" id="1903261"/>
    <lineage>
        <taxon>Bacteria</taxon>
        <taxon>Pseudomonadati</taxon>
        <taxon>Thermodesulfobacteriota</taxon>
        <taxon>Desulfovibrionia</taxon>
        <taxon>Desulfovibrionales</taxon>
        <taxon>Desulfovibrionaceae</taxon>
        <taxon>Mailhella</taxon>
    </lineage>
</organism>
<gene>
    <name evidence="1" type="ORF">K8W16_03710</name>
</gene>
<name>A0A921AVK3_9BACT</name>
<evidence type="ECO:0000313" key="2">
    <source>
        <dbReference type="Proteomes" id="UP000698963"/>
    </source>
</evidence>
<comment type="caution">
    <text evidence="1">The sequence shown here is derived from an EMBL/GenBank/DDBJ whole genome shotgun (WGS) entry which is preliminary data.</text>
</comment>